<dbReference type="InterPro" id="IPR036513">
    <property type="entry name" value="STAS_dom_sf"/>
</dbReference>
<name>A0A8J7K0X6_9NEIS</name>
<proteinExistence type="predicted"/>
<evidence type="ECO:0000313" key="3">
    <source>
        <dbReference type="Proteomes" id="UP000604481"/>
    </source>
</evidence>
<sequence length="95" mass="10324">MKIVQPGDSLTLQHAHQQLKLLEGLSGDVTVDLSGVNQIDSAAVALLLHWLRAAQLQYISLQFTGLPESLTRLLHVYDLDSLLATGQAELQAGQH</sequence>
<dbReference type="PROSITE" id="PS50801">
    <property type="entry name" value="STAS"/>
    <property type="match status" value="1"/>
</dbReference>
<organism evidence="2 3">
    <name type="scientific">Chitinilyticum piscinae</name>
    <dbReference type="NCBI Taxonomy" id="2866724"/>
    <lineage>
        <taxon>Bacteria</taxon>
        <taxon>Pseudomonadati</taxon>
        <taxon>Pseudomonadota</taxon>
        <taxon>Betaproteobacteria</taxon>
        <taxon>Neisseriales</taxon>
        <taxon>Chitinibacteraceae</taxon>
        <taxon>Chitinilyticum</taxon>
    </lineage>
</organism>
<dbReference type="InterPro" id="IPR058548">
    <property type="entry name" value="MlaB-like_STAS"/>
</dbReference>
<feature type="domain" description="STAS" evidence="1">
    <location>
        <begin position="29"/>
        <end position="95"/>
    </location>
</feature>
<evidence type="ECO:0000259" key="1">
    <source>
        <dbReference type="PROSITE" id="PS50801"/>
    </source>
</evidence>
<comment type="caution">
    <text evidence="2">The sequence shown here is derived from an EMBL/GenBank/DDBJ whole genome shotgun (WGS) entry which is preliminary data.</text>
</comment>
<keyword evidence="3" id="KW-1185">Reference proteome</keyword>
<accession>A0A8J7K0X6</accession>
<dbReference type="CDD" id="cd07043">
    <property type="entry name" value="STAS_anti-anti-sigma_factors"/>
    <property type="match status" value="1"/>
</dbReference>
<dbReference type="Gene3D" id="3.30.750.24">
    <property type="entry name" value="STAS domain"/>
    <property type="match status" value="1"/>
</dbReference>
<gene>
    <name evidence="2" type="ORF">INR99_00210</name>
</gene>
<dbReference type="SUPFAM" id="SSF52091">
    <property type="entry name" value="SpoIIaa-like"/>
    <property type="match status" value="1"/>
</dbReference>
<dbReference type="RefSeq" id="WP_194114278.1">
    <property type="nucleotide sequence ID" value="NZ_JADFUA010000001.1"/>
</dbReference>
<dbReference type="Pfam" id="PF13466">
    <property type="entry name" value="STAS_2"/>
    <property type="match status" value="1"/>
</dbReference>
<dbReference type="InterPro" id="IPR002645">
    <property type="entry name" value="STAS_dom"/>
</dbReference>
<dbReference type="AlphaFoldDB" id="A0A8J7K0X6"/>
<reference evidence="2 3" key="1">
    <citation type="submission" date="2020-10" db="EMBL/GenBank/DDBJ databases">
        <title>The genome sequence of Chitinilyticum litopenaei 4Y14.</title>
        <authorList>
            <person name="Liu Y."/>
        </authorList>
    </citation>
    <scope>NUCLEOTIDE SEQUENCE [LARGE SCALE GENOMIC DNA]</scope>
    <source>
        <strain evidence="2 3">4Y14</strain>
    </source>
</reference>
<dbReference type="Proteomes" id="UP000604481">
    <property type="component" value="Unassembled WGS sequence"/>
</dbReference>
<protein>
    <submittedName>
        <fullName evidence="2">STAS domain-containing protein</fullName>
    </submittedName>
</protein>
<dbReference type="EMBL" id="JADFUA010000001">
    <property type="protein sequence ID" value="MBE9607762.1"/>
    <property type="molecule type" value="Genomic_DNA"/>
</dbReference>
<evidence type="ECO:0000313" key="2">
    <source>
        <dbReference type="EMBL" id="MBE9607762.1"/>
    </source>
</evidence>